<organism evidence="1">
    <name type="scientific">Anguilla anguilla</name>
    <name type="common">European freshwater eel</name>
    <name type="synonym">Muraena anguilla</name>
    <dbReference type="NCBI Taxonomy" id="7936"/>
    <lineage>
        <taxon>Eukaryota</taxon>
        <taxon>Metazoa</taxon>
        <taxon>Chordata</taxon>
        <taxon>Craniata</taxon>
        <taxon>Vertebrata</taxon>
        <taxon>Euteleostomi</taxon>
        <taxon>Actinopterygii</taxon>
        <taxon>Neopterygii</taxon>
        <taxon>Teleostei</taxon>
        <taxon>Anguilliformes</taxon>
        <taxon>Anguillidae</taxon>
        <taxon>Anguilla</taxon>
    </lineage>
</organism>
<name>A0A0E9V7Z4_ANGAN</name>
<sequence length="20" mass="2303">MVCDYIFNAKEPKKTSSPDE</sequence>
<protein>
    <submittedName>
        <fullName evidence="1">Uncharacterized protein</fullName>
    </submittedName>
</protein>
<proteinExistence type="predicted"/>
<reference evidence="1" key="2">
    <citation type="journal article" date="2015" name="Fish Shellfish Immunol.">
        <title>Early steps in the European eel (Anguilla anguilla)-Vibrio vulnificus interaction in the gills: Role of the RtxA13 toxin.</title>
        <authorList>
            <person name="Callol A."/>
            <person name="Pajuelo D."/>
            <person name="Ebbesson L."/>
            <person name="Teles M."/>
            <person name="MacKenzie S."/>
            <person name="Amaro C."/>
        </authorList>
    </citation>
    <scope>NUCLEOTIDE SEQUENCE</scope>
</reference>
<accession>A0A0E9V7Z4</accession>
<reference evidence="1" key="1">
    <citation type="submission" date="2014-11" db="EMBL/GenBank/DDBJ databases">
        <authorList>
            <person name="Amaro Gonzalez C."/>
        </authorList>
    </citation>
    <scope>NUCLEOTIDE SEQUENCE</scope>
</reference>
<dbReference type="EMBL" id="GBXM01034446">
    <property type="protein sequence ID" value="JAH74131.1"/>
    <property type="molecule type" value="Transcribed_RNA"/>
</dbReference>
<dbReference type="AlphaFoldDB" id="A0A0E9V7Z4"/>
<evidence type="ECO:0000313" key="1">
    <source>
        <dbReference type="EMBL" id="JAH74131.1"/>
    </source>
</evidence>